<name>A0A9X0AW20_9HELO</name>
<comment type="caution">
    <text evidence="3">The sequence shown here is derived from an EMBL/GenBank/DDBJ whole genome shotgun (WGS) entry which is preliminary data.</text>
</comment>
<feature type="domain" description="AB hydrolase-1" evidence="2">
    <location>
        <begin position="128"/>
        <end position="454"/>
    </location>
</feature>
<keyword evidence="1" id="KW-0472">Membrane</keyword>
<sequence>MLLPTGTIPQSLNSIHKTFTNIVPYQSLGISLFAGLATTSLLFFTLRDIRTTTDTDVTKTTSSKTKIDSKSQSKIIPSPLITQIPTLSQEEISTLPYPPDIFPGARDIPSPYGSTRAYEFGPMNGPKILLIHGISTPCISLHSLATTLASSHGCRVLLFDLFGRGYSDGVSDLPHDERLYTAQILLVLTSSSLSWVGDGFNILGFSMGGGIAVDFAVAFPGMVKDVILLAPSGLIREEHFGWMGKAMRKWWFPDGLWGWILRRRVRGAYRVVSNLLSSLKDKRNEDQGQVDSELIMTIPASSPIANTDTRMSFDDTPISPSIPYTTIGQVMHWQTHQHHGYANAFASSIMYASVSGRGDTWRGLWGPWAPCHSSITQEKIKNSQREKILVVLGECDDVILAEELKEDLEEVVENIAVGVGGDGEGSMGFEERIVWKVVEGAGHEFPITRGEEVAGFIRRFLNM</sequence>
<dbReference type="GO" id="GO:0005783">
    <property type="term" value="C:endoplasmic reticulum"/>
    <property type="evidence" value="ECO:0007669"/>
    <property type="project" value="TreeGrafter"/>
</dbReference>
<dbReference type="AlphaFoldDB" id="A0A9X0AW20"/>
<dbReference type="InterPro" id="IPR052370">
    <property type="entry name" value="Meta-cleavage_hydrolase"/>
</dbReference>
<dbReference type="PRINTS" id="PR00111">
    <property type="entry name" value="ABHYDROLASE"/>
</dbReference>
<dbReference type="Pfam" id="PF12697">
    <property type="entry name" value="Abhydrolase_6"/>
    <property type="match status" value="1"/>
</dbReference>
<evidence type="ECO:0000313" key="4">
    <source>
        <dbReference type="Proteomes" id="UP001152300"/>
    </source>
</evidence>
<gene>
    <name evidence="3" type="ORF">OCU04_000434</name>
</gene>
<dbReference type="Gene3D" id="3.40.50.1820">
    <property type="entry name" value="alpha/beta hydrolase"/>
    <property type="match status" value="1"/>
</dbReference>
<protein>
    <recommendedName>
        <fullName evidence="2">AB hydrolase-1 domain-containing protein</fullName>
    </recommendedName>
</protein>
<dbReference type="SUPFAM" id="SSF53474">
    <property type="entry name" value="alpha/beta-Hydrolases"/>
    <property type="match status" value="1"/>
</dbReference>
<dbReference type="OrthoDB" id="408373at2759"/>
<dbReference type="Proteomes" id="UP001152300">
    <property type="component" value="Unassembled WGS sequence"/>
</dbReference>
<keyword evidence="1" id="KW-0812">Transmembrane</keyword>
<reference evidence="3" key="1">
    <citation type="submission" date="2022-11" db="EMBL/GenBank/DDBJ databases">
        <title>Genome Resource of Sclerotinia nivalis Strain SnTB1, a Plant Pathogen Isolated from American Ginseng.</title>
        <authorList>
            <person name="Fan S."/>
        </authorList>
    </citation>
    <scope>NUCLEOTIDE SEQUENCE</scope>
    <source>
        <strain evidence="3">SnTB1</strain>
    </source>
</reference>
<dbReference type="InterPro" id="IPR000073">
    <property type="entry name" value="AB_hydrolase_1"/>
</dbReference>
<dbReference type="InterPro" id="IPR029058">
    <property type="entry name" value="AB_hydrolase_fold"/>
</dbReference>
<evidence type="ECO:0000256" key="1">
    <source>
        <dbReference type="SAM" id="Phobius"/>
    </source>
</evidence>
<dbReference type="PANTHER" id="PTHR43139">
    <property type="entry name" value="SI:DKEY-122A22.2"/>
    <property type="match status" value="1"/>
</dbReference>
<organism evidence="3 4">
    <name type="scientific">Sclerotinia nivalis</name>
    <dbReference type="NCBI Taxonomy" id="352851"/>
    <lineage>
        <taxon>Eukaryota</taxon>
        <taxon>Fungi</taxon>
        <taxon>Dikarya</taxon>
        <taxon>Ascomycota</taxon>
        <taxon>Pezizomycotina</taxon>
        <taxon>Leotiomycetes</taxon>
        <taxon>Helotiales</taxon>
        <taxon>Sclerotiniaceae</taxon>
        <taxon>Sclerotinia</taxon>
    </lineage>
</organism>
<evidence type="ECO:0000259" key="2">
    <source>
        <dbReference type="Pfam" id="PF12697"/>
    </source>
</evidence>
<evidence type="ECO:0000313" key="3">
    <source>
        <dbReference type="EMBL" id="KAJ8070032.1"/>
    </source>
</evidence>
<keyword evidence="4" id="KW-1185">Reference proteome</keyword>
<keyword evidence="1" id="KW-1133">Transmembrane helix</keyword>
<dbReference type="PANTHER" id="PTHR43139:SF65">
    <property type="entry name" value="HYDROLASE FAMILY PROTEIN, PUTATIVE (AFU_ORTHOLOGUE AFUA_6G07060)-RELATED"/>
    <property type="match status" value="1"/>
</dbReference>
<proteinExistence type="predicted"/>
<feature type="transmembrane region" description="Helical" evidence="1">
    <location>
        <begin position="22"/>
        <end position="44"/>
    </location>
</feature>
<dbReference type="EMBL" id="JAPEIS010000001">
    <property type="protein sequence ID" value="KAJ8070032.1"/>
    <property type="molecule type" value="Genomic_DNA"/>
</dbReference>
<accession>A0A9X0AW20</accession>